<dbReference type="Gene3D" id="1.20.144.10">
    <property type="entry name" value="Phosphatidic acid phosphatase type 2/haloperoxidase"/>
    <property type="match status" value="1"/>
</dbReference>
<comment type="caution">
    <text evidence="2">The sequence shown here is derived from an EMBL/GenBank/DDBJ whole genome shotgun (WGS) entry which is preliminary data.</text>
</comment>
<dbReference type="Pfam" id="PF01569">
    <property type="entry name" value="PAP2"/>
    <property type="match status" value="1"/>
</dbReference>
<name>A0A7X4LJV3_9VIBR</name>
<evidence type="ECO:0000313" key="2">
    <source>
        <dbReference type="EMBL" id="MZI93298.1"/>
    </source>
</evidence>
<dbReference type="SUPFAM" id="SSF48317">
    <property type="entry name" value="Acid phosphatase/Vanadium-dependent haloperoxidase"/>
    <property type="match status" value="1"/>
</dbReference>
<sequence>MMSGCLLSPLTQAKSETLEQTGDILQWAIPAGAGFISAAKWDGEGLGQLLEGALWTSLSTHVLKVAINAERPNGRDYSMPSGHTSAAVQGAAYLQFRYGWEYGVPAYALAGVVGYSRVDNKYHYWRDVAAGAALATAIQYAITVRGASIANLAVAPTFDGDSVGVFASMNF</sequence>
<dbReference type="SMART" id="SM00014">
    <property type="entry name" value="acidPPc"/>
    <property type="match status" value="1"/>
</dbReference>
<evidence type="ECO:0000259" key="1">
    <source>
        <dbReference type="SMART" id="SM00014"/>
    </source>
</evidence>
<feature type="domain" description="Phosphatidic acid phosphatase type 2/haloperoxidase" evidence="1">
    <location>
        <begin position="46"/>
        <end position="143"/>
    </location>
</feature>
<dbReference type="Proteomes" id="UP000462621">
    <property type="component" value="Unassembled WGS sequence"/>
</dbReference>
<evidence type="ECO:0000313" key="3">
    <source>
        <dbReference type="Proteomes" id="UP000462621"/>
    </source>
</evidence>
<dbReference type="EMBL" id="WEKT01000012">
    <property type="protein sequence ID" value="MZI93298.1"/>
    <property type="molecule type" value="Genomic_DNA"/>
</dbReference>
<accession>A0A7X4LJV3</accession>
<reference evidence="2 3" key="1">
    <citation type="submission" date="2019-10" db="EMBL/GenBank/DDBJ databases">
        <title>Vibrio sp. nov. isolated from a shrimp pond.</title>
        <authorList>
            <person name="Gomez-Gil B."/>
            <person name="Enciso-Ibarra J."/>
            <person name="Enciso-Ibarra K."/>
            <person name="Bolan-Mejia C."/>
        </authorList>
    </citation>
    <scope>NUCLEOTIDE SEQUENCE [LARGE SCALE GENOMIC DNA]</scope>
    <source>
        <strain evidence="2 3">CAIM 722</strain>
    </source>
</reference>
<dbReference type="InterPro" id="IPR036938">
    <property type="entry name" value="PAP2/HPO_sf"/>
</dbReference>
<keyword evidence="3" id="KW-1185">Reference proteome</keyword>
<organism evidence="2 3">
    <name type="scientific">Vibrio eleionomae</name>
    <dbReference type="NCBI Taxonomy" id="2653505"/>
    <lineage>
        <taxon>Bacteria</taxon>
        <taxon>Pseudomonadati</taxon>
        <taxon>Pseudomonadota</taxon>
        <taxon>Gammaproteobacteria</taxon>
        <taxon>Vibrionales</taxon>
        <taxon>Vibrionaceae</taxon>
        <taxon>Vibrio</taxon>
    </lineage>
</organism>
<gene>
    <name evidence="2" type="ORF">F9817_08825</name>
</gene>
<proteinExistence type="predicted"/>
<protein>
    <submittedName>
        <fullName evidence="2">Phosphatase PAP2 family protein</fullName>
    </submittedName>
</protein>
<dbReference type="InterPro" id="IPR000326">
    <property type="entry name" value="PAP2/HPO"/>
</dbReference>
<dbReference type="AlphaFoldDB" id="A0A7X4LJV3"/>
<dbReference type="CDD" id="cd03394">
    <property type="entry name" value="PAP2_like_5"/>
    <property type="match status" value="1"/>
</dbReference>